<evidence type="ECO:0000313" key="2">
    <source>
        <dbReference type="EMBL" id="MBL1091585.1"/>
    </source>
</evidence>
<dbReference type="SUPFAM" id="SSF81606">
    <property type="entry name" value="PP2C-like"/>
    <property type="match status" value="1"/>
</dbReference>
<evidence type="ECO:0000313" key="3">
    <source>
        <dbReference type="Proteomes" id="UP000629371"/>
    </source>
</evidence>
<protein>
    <submittedName>
        <fullName evidence="2">SpoIIE family protein phosphatase</fullName>
    </submittedName>
</protein>
<dbReference type="Proteomes" id="UP000629371">
    <property type="component" value="Unassembled WGS sequence"/>
</dbReference>
<reference evidence="2 3" key="1">
    <citation type="submission" date="2021-01" db="EMBL/GenBank/DDBJ databases">
        <title>WGS of actinomycetes isolated from Thailand.</title>
        <authorList>
            <person name="Thawai C."/>
        </authorList>
    </citation>
    <scope>NUCLEOTIDE SEQUENCE [LARGE SCALE GENOMIC DNA]</scope>
    <source>
        <strain evidence="2 3">CH9-7</strain>
    </source>
</reference>
<accession>A0ABS1MV45</accession>
<proteinExistence type="predicted"/>
<feature type="domain" description="PPM-type phosphatase" evidence="1">
    <location>
        <begin position="145"/>
        <end position="334"/>
    </location>
</feature>
<keyword evidence="3" id="KW-1185">Reference proteome</keyword>
<dbReference type="InterPro" id="IPR039248">
    <property type="entry name" value="Ptase_RsbX"/>
</dbReference>
<dbReference type="PANTHER" id="PTHR35801:SF1">
    <property type="entry name" value="PHOSPHOSERINE PHOSPHATASE RSBX"/>
    <property type="match status" value="1"/>
</dbReference>
<organism evidence="2 3">
    <name type="scientific">Streptomyces siderophoricus</name>
    <dbReference type="NCBI Taxonomy" id="2802281"/>
    <lineage>
        <taxon>Bacteria</taxon>
        <taxon>Bacillati</taxon>
        <taxon>Actinomycetota</taxon>
        <taxon>Actinomycetes</taxon>
        <taxon>Kitasatosporales</taxon>
        <taxon>Streptomycetaceae</taxon>
        <taxon>Streptomyces</taxon>
    </lineage>
</organism>
<dbReference type="PANTHER" id="PTHR35801">
    <property type="entry name" value="PHOSPHOSERINE PHOSPHATASE RSBX"/>
    <property type="match status" value="1"/>
</dbReference>
<dbReference type="InterPro" id="IPR036457">
    <property type="entry name" value="PPM-type-like_dom_sf"/>
</dbReference>
<evidence type="ECO:0000259" key="1">
    <source>
        <dbReference type="SMART" id="SM00331"/>
    </source>
</evidence>
<dbReference type="InterPro" id="IPR001932">
    <property type="entry name" value="PPM-type_phosphatase-like_dom"/>
</dbReference>
<comment type="caution">
    <text evidence="2">The sequence shown here is derived from an EMBL/GenBank/DDBJ whole genome shotgun (WGS) entry which is preliminary data.</text>
</comment>
<dbReference type="EMBL" id="JAERRI010000010">
    <property type="protein sequence ID" value="MBL1091585.1"/>
    <property type="molecule type" value="Genomic_DNA"/>
</dbReference>
<dbReference type="Gene3D" id="3.60.40.10">
    <property type="entry name" value="PPM-type phosphatase domain"/>
    <property type="match status" value="1"/>
</dbReference>
<dbReference type="Gene3D" id="3.30.565.10">
    <property type="entry name" value="Histidine kinase-like ATPase, C-terminal domain"/>
    <property type="match status" value="1"/>
</dbReference>
<name>A0ABS1MV45_9ACTN</name>
<dbReference type="SUPFAM" id="SSF55874">
    <property type="entry name" value="ATPase domain of HSP90 chaperone/DNA topoisomerase II/histidine kinase"/>
    <property type="match status" value="1"/>
</dbReference>
<sequence>MGRTVTAPPPTACVPIDHYSAVHVAAETARALARDCALPAPLPDQAAVLASELGSNLAKHAVNGALYVQRTPLGDGIEILAADRGPGMPEVGRCLADGYTTTDTLGAGLGAVGRIATTFTIRSAPADGTFACARLTPSARRADDLHGLGAICLPAAGERLSGDACAVADGPDTRTALVVDGLGHGPQAAEAAQLAVRTFRREPHGPLPDILHAVHRALRHTRGAAVALLRLHPDRAEYCGVGNVRALVVTPDRVHHQLTGQPGVAGLNLPRAHPRELPMEDGATAVLHTDGLDHRWTRTPPPFLLRLPPPLLVAALAHGHRRTRDDATVLAANRYQRPL</sequence>
<gene>
    <name evidence="2" type="ORF">JK360_19670</name>
</gene>
<dbReference type="Pfam" id="PF07228">
    <property type="entry name" value="SpoIIE"/>
    <property type="match status" value="1"/>
</dbReference>
<dbReference type="InterPro" id="IPR036890">
    <property type="entry name" value="HATPase_C_sf"/>
</dbReference>
<dbReference type="SMART" id="SM00331">
    <property type="entry name" value="PP2C_SIG"/>
    <property type="match status" value="1"/>
</dbReference>